<dbReference type="GO" id="GO:0016363">
    <property type="term" value="C:nuclear matrix"/>
    <property type="evidence" value="ECO:0007669"/>
    <property type="project" value="TreeGrafter"/>
</dbReference>
<evidence type="ECO:0000256" key="2">
    <source>
        <dbReference type="ARBA" id="ARBA00018928"/>
    </source>
</evidence>
<evidence type="ECO:0000256" key="6">
    <source>
        <dbReference type="ARBA" id="ARBA00022884"/>
    </source>
</evidence>
<dbReference type="InterPro" id="IPR013598">
    <property type="entry name" value="Exportin-1/Importin-b-like"/>
</dbReference>
<evidence type="ECO:0000259" key="12">
    <source>
        <dbReference type="Pfam" id="PF08389"/>
    </source>
</evidence>
<dbReference type="GO" id="GO:0031267">
    <property type="term" value="F:small GTPase binding"/>
    <property type="evidence" value="ECO:0007669"/>
    <property type="project" value="InterPro"/>
</dbReference>
<keyword evidence="7 10" id="KW-0539">Nucleus</keyword>
<dbReference type="Pfam" id="PF19282">
    <property type="entry name" value="Exportin-T"/>
    <property type="match status" value="2"/>
</dbReference>
<evidence type="ECO:0000256" key="1">
    <source>
        <dbReference type="ARBA" id="ARBA00004496"/>
    </source>
</evidence>
<dbReference type="AlphaFoldDB" id="A0AAW1PX35"/>
<evidence type="ECO:0000313" key="14">
    <source>
        <dbReference type="EMBL" id="KAK9812734.1"/>
    </source>
</evidence>
<comment type="function">
    <text evidence="10">tRNA nucleus export receptor which facilitates tRNA translocation across the nuclear pore complex.</text>
</comment>
<keyword evidence="15" id="KW-1185">Reference proteome</keyword>
<keyword evidence="6 10" id="KW-0694">RNA-binding</keyword>
<sequence length="1072" mass="115028">MVHDDDFEKAILFNFDQSGRVSRDLKEQAQAYCNEVKRSDKSWRLYAERFSVTAYVEVKFFCLQALQEFVKTQYAGLDEESRRWAGHDSCPWELRMQMKQTLMVWIQNADAVDLQQMPAFLQNKLAQIIVAVVQLEYPDQWPSFFEELLGLLSSGPAVVSMFCRIMQAVDEDIISLEIPRSQDEIRSSMHLKDAMRERCMTEIAEAWYALVATYHTSNVQLAAEVLDAAVRYVNWIDIGLLANDRFVPLLFGVLSSSSQRLRCASIDVLTEIVSKRMDAVAKMGLVQQLGIVPICAGLPGLEPGDETAARLAKLLAVLAGEILRALAHIENQVEGLAAVGLAVDAEATGEAEAACGAAQELLNQLFPAVLASMRSTNDLAVVPFLLNYVGRLKAVQKKLGSIPQAPAQHVKGILEAVAFCSQFPPESASFAVLAASQADAVAGEEEEAAVLDKRQDLFTLFRNLARVAPPDTFNFVGARLQQGLAARATFQEVEIAISLLYQLGEGAADETLKPGSGALGQLVAGVMSAEVPHAGHRLVALALLETYVRYSRVLPQQQELIPHVLAAFLGPRGMGHGAQVVSVRACYLFARLVKLIRPNLLPLIPDIVKSMQPHLAHIASTPSVDGGSRKSATSAKAVAALPAATDDRLYAFEALGLLLGQEGIAAEPRHAWVAATLTPLGSQIEAHLASAGQGSEGQQAAGVALVLQGLEAITRFSKGFSLAFCTRIAPEIGQVLADTIEPVLRVPRALAGCKAVRARFISYLHRMVECLGGGVLPHLAAALEVLLWAGADAGDIAEVTALLNQLMLRFKDALQALLTEVLPVCVARIHAVLTPDWDWSGRAALPAGPAVGAGAAAGEVQAGLNEDLREKAELQRSYYSFLHAVTHNQLTGALVAAPGQAGMLEAVLEALARGAGSHADPATRRTCVQVLRRLVVEVCGGAAGAPDSFRRFMLERLGGQVCFLGLLRSGLDVRDANTNSLLLDIAGLLKLLHQQCGEELTAFLCASVFPVLALPQQLQEQLIGQVSSAEAKDLRASLRTVLQQVSGVNPGKKASARRSAAQSSSECSGMVS</sequence>
<feature type="region of interest" description="Disordered" evidence="11">
    <location>
        <begin position="1049"/>
        <end position="1072"/>
    </location>
</feature>
<evidence type="ECO:0000256" key="10">
    <source>
        <dbReference type="RuleBase" id="RU366037"/>
    </source>
</evidence>
<organism evidence="14 15">
    <name type="scientific">[Myrmecia] bisecta</name>
    <dbReference type="NCBI Taxonomy" id="41462"/>
    <lineage>
        <taxon>Eukaryota</taxon>
        <taxon>Viridiplantae</taxon>
        <taxon>Chlorophyta</taxon>
        <taxon>core chlorophytes</taxon>
        <taxon>Trebouxiophyceae</taxon>
        <taxon>Trebouxiales</taxon>
        <taxon>Trebouxiaceae</taxon>
        <taxon>Myrmecia</taxon>
    </lineage>
</organism>
<dbReference type="GO" id="GO:0000049">
    <property type="term" value="F:tRNA binding"/>
    <property type="evidence" value="ECO:0007669"/>
    <property type="project" value="UniProtKB-UniRule"/>
</dbReference>
<evidence type="ECO:0000256" key="11">
    <source>
        <dbReference type="SAM" id="MobiDB-lite"/>
    </source>
</evidence>
<dbReference type="PANTHER" id="PTHR15952:SF11">
    <property type="entry name" value="EXPORTIN-T"/>
    <property type="match status" value="1"/>
</dbReference>
<feature type="domain" description="Exportin-T C-terminal" evidence="13">
    <location>
        <begin position="869"/>
        <end position="1044"/>
    </location>
</feature>
<proteinExistence type="inferred from homology"/>
<dbReference type="Gene3D" id="1.25.10.10">
    <property type="entry name" value="Leucine-rich Repeat Variant"/>
    <property type="match status" value="1"/>
</dbReference>
<dbReference type="EMBL" id="JALJOR010000008">
    <property type="protein sequence ID" value="KAK9812734.1"/>
    <property type="molecule type" value="Genomic_DNA"/>
</dbReference>
<dbReference type="InterPro" id="IPR045546">
    <property type="entry name" value="Exportin-T_C"/>
</dbReference>
<dbReference type="PANTHER" id="PTHR15952">
    <property type="entry name" value="EXPORTIN-T/LOS1"/>
    <property type="match status" value="1"/>
</dbReference>
<reference evidence="14 15" key="1">
    <citation type="journal article" date="2024" name="Nat. Commun.">
        <title>Phylogenomics reveals the evolutionary origins of lichenization in chlorophyte algae.</title>
        <authorList>
            <person name="Puginier C."/>
            <person name="Libourel C."/>
            <person name="Otte J."/>
            <person name="Skaloud P."/>
            <person name="Haon M."/>
            <person name="Grisel S."/>
            <person name="Petersen M."/>
            <person name="Berrin J.G."/>
            <person name="Delaux P.M."/>
            <person name="Dal Grande F."/>
            <person name="Keller J."/>
        </authorList>
    </citation>
    <scope>NUCLEOTIDE SEQUENCE [LARGE SCALE GENOMIC DNA]</scope>
    <source>
        <strain evidence="14 15">SAG 2043</strain>
    </source>
</reference>
<keyword evidence="3 10" id="KW-0813">Transport</keyword>
<comment type="caution">
    <text evidence="14">The sequence shown here is derived from an EMBL/GenBank/DDBJ whole genome shotgun (WGS) entry which is preliminary data.</text>
</comment>
<evidence type="ECO:0000256" key="3">
    <source>
        <dbReference type="ARBA" id="ARBA00022448"/>
    </source>
</evidence>
<evidence type="ECO:0000256" key="5">
    <source>
        <dbReference type="ARBA" id="ARBA00022555"/>
    </source>
</evidence>
<dbReference type="SUPFAM" id="SSF48371">
    <property type="entry name" value="ARM repeat"/>
    <property type="match status" value="1"/>
</dbReference>
<keyword evidence="5 10" id="KW-0820">tRNA-binding</keyword>
<accession>A0AAW1PX35</accession>
<gene>
    <name evidence="14" type="ORF">WJX72_002830</name>
</gene>
<dbReference type="GO" id="GO:0005737">
    <property type="term" value="C:cytoplasm"/>
    <property type="evidence" value="ECO:0007669"/>
    <property type="project" value="UniProtKB-SubCell"/>
</dbReference>
<evidence type="ECO:0000259" key="13">
    <source>
        <dbReference type="Pfam" id="PF19282"/>
    </source>
</evidence>
<feature type="domain" description="Exportin-1/Importin-beta-like" evidence="12">
    <location>
        <begin position="118"/>
        <end position="269"/>
    </location>
</feature>
<evidence type="ECO:0000313" key="15">
    <source>
        <dbReference type="Proteomes" id="UP001489004"/>
    </source>
</evidence>
<comment type="similarity">
    <text evidence="10">Belongs to the exportin family.</text>
</comment>
<evidence type="ECO:0000256" key="8">
    <source>
        <dbReference type="ARBA" id="ARBA00029784"/>
    </source>
</evidence>
<evidence type="ECO:0000256" key="9">
    <source>
        <dbReference type="ARBA" id="ARBA00032199"/>
    </source>
</evidence>
<evidence type="ECO:0000256" key="7">
    <source>
        <dbReference type="ARBA" id="ARBA00023242"/>
    </source>
</evidence>
<dbReference type="GO" id="GO:0005643">
    <property type="term" value="C:nuclear pore"/>
    <property type="evidence" value="ECO:0007669"/>
    <property type="project" value="TreeGrafter"/>
</dbReference>
<name>A0AAW1PX35_9CHLO</name>
<dbReference type="GO" id="GO:0071528">
    <property type="term" value="P:tRNA re-export from nucleus"/>
    <property type="evidence" value="ECO:0007669"/>
    <property type="project" value="UniProtKB-UniRule"/>
</dbReference>
<dbReference type="Proteomes" id="UP001489004">
    <property type="component" value="Unassembled WGS sequence"/>
</dbReference>
<dbReference type="InterPro" id="IPR011989">
    <property type="entry name" value="ARM-like"/>
</dbReference>
<dbReference type="InterPro" id="IPR016024">
    <property type="entry name" value="ARM-type_fold"/>
</dbReference>
<feature type="domain" description="Exportin-T C-terminal" evidence="13">
    <location>
        <begin position="356"/>
        <end position="834"/>
    </location>
</feature>
<dbReference type="InterPro" id="IPR040017">
    <property type="entry name" value="XPOT"/>
</dbReference>
<keyword evidence="4 10" id="KW-0963">Cytoplasm</keyword>
<dbReference type="Pfam" id="PF08389">
    <property type="entry name" value="Xpo1"/>
    <property type="match status" value="1"/>
</dbReference>
<evidence type="ECO:0000256" key="4">
    <source>
        <dbReference type="ARBA" id="ARBA00022490"/>
    </source>
</evidence>
<protein>
    <recommendedName>
        <fullName evidence="2 10">Exportin-T</fullName>
    </recommendedName>
    <alternativeName>
        <fullName evidence="8 10">Exportin(tRNA)</fullName>
    </alternativeName>
    <alternativeName>
        <fullName evidence="9 10">tRNA exportin</fullName>
    </alternativeName>
</protein>
<comment type="subcellular location">
    <subcellularLocation>
        <location evidence="1 10">Cytoplasm</location>
    </subcellularLocation>
    <subcellularLocation>
        <location evidence="10">Nucleus</location>
    </subcellularLocation>
    <text evidence="10">Shuttles between the nucleus and the cytoplasm.</text>
</comment>